<accession>A0A6A6RI46</accession>
<sequence length="719" mass="80259">MDPAPTEYALTFEQGAVSSDPNNKVSFAFRSACSACIQAVKLSKLVDLRAIRWIELFQQFKRWPDRQIYCCLLGGLISFGSKPPTATLMNWFGGAVVFVDAWRLKDLHLHANEISFAVPGSTSPAPLKLKADTADPLQSSGTRVVVSNQADFDWIWKCLNECAQHHPRCTKHIGPSRAISKLLLIDVKRRCLVERTSNVHYFALSYVWGRTPQFRTFKATLPELMVDSSLDTLAHLIPKTIKDAIETTRVLGGLLLWVDTLCVVHDDDAQKHEQISQMASIYSSASVTIIASAGEDAGAGLAGISPMKRTECGYLVAPGVRLNQRIETIGDNRVDTKYYSRAWTYQEQLLSKRCLYFAKDFVRFECQTNHYCEYEYIHDELLQARSRYANPFLHLSQTRASAEQGDWASVFAYIADFIVNYSAKHLSFSSDRLNAFMGILDVLARGIGLRFVQGVPVALIDLALLWIPAAGTIRSSSTPSDGDTEVFPSWSWIGWNGVVDYKLVVEKKDIQTRIHSVRLEDTSDTIHLEGRVQHVFADCFPWMYNYNSMALSSPSAESSQKGPGTLKFKASVLGVSSFKFHAGCSGMHHTYASRASAAKPTYSASLIEDERGRMCGALHGTDDLALGLFSRDDLYLVLLSATTAGWIWDRRDTGRFQGKGVPVDLNLQYNAYDLDKPWPLLDILLVSKENGVSERLAISQIHSDAWEYAKPDEIEVTLV</sequence>
<dbReference type="EMBL" id="MU004181">
    <property type="protein sequence ID" value="KAF2503137.1"/>
    <property type="molecule type" value="Genomic_DNA"/>
</dbReference>
<organism evidence="2 3">
    <name type="scientific">Lophium mytilinum</name>
    <dbReference type="NCBI Taxonomy" id="390894"/>
    <lineage>
        <taxon>Eukaryota</taxon>
        <taxon>Fungi</taxon>
        <taxon>Dikarya</taxon>
        <taxon>Ascomycota</taxon>
        <taxon>Pezizomycotina</taxon>
        <taxon>Dothideomycetes</taxon>
        <taxon>Pleosporomycetidae</taxon>
        <taxon>Mytilinidiales</taxon>
        <taxon>Mytilinidiaceae</taxon>
        <taxon>Lophium</taxon>
    </lineage>
</organism>
<proteinExistence type="predicted"/>
<reference evidence="2" key="1">
    <citation type="journal article" date="2020" name="Stud. Mycol.">
        <title>101 Dothideomycetes genomes: a test case for predicting lifestyles and emergence of pathogens.</title>
        <authorList>
            <person name="Haridas S."/>
            <person name="Albert R."/>
            <person name="Binder M."/>
            <person name="Bloem J."/>
            <person name="Labutti K."/>
            <person name="Salamov A."/>
            <person name="Andreopoulos B."/>
            <person name="Baker S."/>
            <person name="Barry K."/>
            <person name="Bills G."/>
            <person name="Bluhm B."/>
            <person name="Cannon C."/>
            <person name="Castanera R."/>
            <person name="Culley D."/>
            <person name="Daum C."/>
            <person name="Ezra D."/>
            <person name="Gonzalez J."/>
            <person name="Henrissat B."/>
            <person name="Kuo A."/>
            <person name="Liang C."/>
            <person name="Lipzen A."/>
            <person name="Lutzoni F."/>
            <person name="Magnuson J."/>
            <person name="Mondo S."/>
            <person name="Nolan M."/>
            <person name="Ohm R."/>
            <person name="Pangilinan J."/>
            <person name="Park H.-J."/>
            <person name="Ramirez L."/>
            <person name="Alfaro M."/>
            <person name="Sun H."/>
            <person name="Tritt A."/>
            <person name="Yoshinaga Y."/>
            <person name="Zwiers L.-H."/>
            <person name="Turgeon B."/>
            <person name="Goodwin S."/>
            <person name="Spatafora J."/>
            <person name="Crous P."/>
            <person name="Grigoriev I."/>
        </authorList>
    </citation>
    <scope>NUCLEOTIDE SEQUENCE</scope>
    <source>
        <strain evidence="2">CBS 269.34</strain>
    </source>
</reference>
<dbReference type="Pfam" id="PF06985">
    <property type="entry name" value="HET"/>
    <property type="match status" value="1"/>
</dbReference>
<dbReference type="PANTHER" id="PTHR33112">
    <property type="entry name" value="DOMAIN PROTEIN, PUTATIVE-RELATED"/>
    <property type="match status" value="1"/>
</dbReference>
<dbReference type="PANTHER" id="PTHR33112:SF12">
    <property type="entry name" value="HETEROKARYON INCOMPATIBILITY DOMAIN-CONTAINING PROTEIN"/>
    <property type="match status" value="1"/>
</dbReference>
<dbReference type="Proteomes" id="UP000799750">
    <property type="component" value="Unassembled WGS sequence"/>
</dbReference>
<evidence type="ECO:0000313" key="3">
    <source>
        <dbReference type="Proteomes" id="UP000799750"/>
    </source>
</evidence>
<dbReference type="OrthoDB" id="2958217at2759"/>
<dbReference type="AlphaFoldDB" id="A0A6A6RI46"/>
<keyword evidence="3" id="KW-1185">Reference proteome</keyword>
<feature type="domain" description="Heterokaryon incompatibility" evidence="1">
    <location>
        <begin position="201"/>
        <end position="347"/>
    </location>
</feature>
<dbReference type="InterPro" id="IPR010730">
    <property type="entry name" value="HET"/>
</dbReference>
<protein>
    <submittedName>
        <fullName evidence="2">HET-domain-containing protein</fullName>
    </submittedName>
</protein>
<gene>
    <name evidence="2" type="ORF">BU16DRAFT_30155</name>
</gene>
<evidence type="ECO:0000259" key="1">
    <source>
        <dbReference type="Pfam" id="PF06985"/>
    </source>
</evidence>
<evidence type="ECO:0000313" key="2">
    <source>
        <dbReference type="EMBL" id="KAF2503137.1"/>
    </source>
</evidence>
<name>A0A6A6RI46_9PEZI</name>